<feature type="region of interest" description="Disordered" evidence="1">
    <location>
        <begin position="1"/>
        <end position="24"/>
    </location>
</feature>
<evidence type="ECO:0008006" key="4">
    <source>
        <dbReference type="Google" id="ProtNLM"/>
    </source>
</evidence>
<evidence type="ECO:0000256" key="1">
    <source>
        <dbReference type="SAM" id="MobiDB-lite"/>
    </source>
</evidence>
<evidence type="ECO:0000313" key="2">
    <source>
        <dbReference type="EMBL" id="SCB52272.1"/>
    </source>
</evidence>
<dbReference type="AlphaFoldDB" id="A0A1C3XJ13"/>
<dbReference type="RefSeq" id="WP_141697763.1">
    <property type="nucleotide sequence ID" value="NZ_FMAE01000030.1"/>
</dbReference>
<dbReference type="EMBL" id="FMAE01000030">
    <property type="protein sequence ID" value="SCB52272.1"/>
    <property type="molecule type" value="Genomic_DNA"/>
</dbReference>
<evidence type="ECO:0000313" key="3">
    <source>
        <dbReference type="Proteomes" id="UP000183174"/>
    </source>
</evidence>
<gene>
    <name evidence="2" type="ORF">GA0061099_103018</name>
</gene>
<proteinExistence type="predicted"/>
<organism evidence="2 3">
    <name type="scientific">Bradyrhizobium yuanmingense</name>
    <dbReference type="NCBI Taxonomy" id="108015"/>
    <lineage>
        <taxon>Bacteria</taxon>
        <taxon>Pseudomonadati</taxon>
        <taxon>Pseudomonadota</taxon>
        <taxon>Alphaproteobacteria</taxon>
        <taxon>Hyphomicrobiales</taxon>
        <taxon>Nitrobacteraceae</taxon>
        <taxon>Bradyrhizobium</taxon>
    </lineage>
</organism>
<name>A0A1C3XJ13_9BRAD</name>
<accession>A0A1C3XJ13</accession>
<dbReference type="Proteomes" id="UP000183174">
    <property type="component" value="Unassembled WGS sequence"/>
</dbReference>
<dbReference type="InterPro" id="IPR018330">
    <property type="entry name" value="RecT_fam"/>
</dbReference>
<protein>
    <recommendedName>
        <fullName evidence="4">Recombinase RecT</fullName>
    </recommendedName>
</protein>
<sequence length="294" mass="32524">MSDQSFPGDRPMESDRPQPERVTRRDLAEGNAEKVVNERTEQVLMFKGGGGANIGNMRDLIDEAKLLSTAGPMLPPWLQGNVGGMFGVCMKAHELGISPLTLASWTYIVENKGEKRVSYESQFFHALIEAQAPITSRLNVEYEGDGDNRRCRVFATFKGEREPRYFPPKDADPNQFTLGKLRPTRNDSGKVKGSPLWDLKPDLQLFYNMSRDWARMYCPDIIGGMYGRDEMEDAGFVVASETPKDVSPRLAERLRGNAPAIGQAALATLDAYTSEVASRSQKQKAPADAVSDAA</sequence>
<reference evidence="2 3" key="1">
    <citation type="submission" date="2016-08" db="EMBL/GenBank/DDBJ databases">
        <authorList>
            <person name="Seilhamer J.J."/>
        </authorList>
    </citation>
    <scope>NUCLEOTIDE SEQUENCE [LARGE SCALE GENOMIC DNA]</scope>
    <source>
        <strain evidence="2 3">CCBAU 10071</strain>
    </source>
</reference>
<feature type="compositionally biased region" description="Basic and acidic residues" evidence="1">
    <location>
        <begin position="10"/>
        <end position="24"/>
    </location>
</feature>
<dbReference type="Pfam" id="PF03837">
    <property type="entry name" value="RecT"/>
    <property type="match status" value="1"/>
</dbReference>